<dbReference type="Pfam" id="PF13545">
    <property type="entry name" value="HTH_Crp_2"/>
    <property type="match status" value="1"/>
</dbReference>
<keyword evidence="6" id="KW-1185">Reference proteome</keyword>
<dbReference type="SMART" id="SM00419">
    <property type="entry name" value="HTH_CRP"/>
    <property type="match status" value="1"/>
</dbReference>
<dbReference type="Gene3D" id="2.60.120.10">
    <property type="entry name" value="Jelly Rolls"/>
    <property type="match status" value="1"/>
</dbReference>
<dbReference type="GO" id="GO:0003677">
    <property type="term" value="F:DNA binding"/>
    <property type="evidence" value="ECO:0007669"/>
    <property type="project" value="UniProtKB-KW"/>
</dbReference>
<dbReference type="SUPFAM" id="SSF51206">
    <property type="entry name" value="cAMP-binding domain-like"/>
    <property type="match status" value="1"/>
</dbReference>
<dbReference type="InterPro" id="IPR000595">
    <property type="entry name" value="cNMP-bd_dom"/>
</dbReference>
<evidence type="ECO:0000313" key="5">
    <source>
        <dbReference type="EMBL" id="EKF56412.1"/>
    </source>
</evidence>
<proteinExistence type="predicted"/>
<dbReference type="PATRIC" id="fig|555500.3.peg.579"/>
<evidence type="ECO:0000256" key="3">
    <source>
        <dbReference type="ARBA" id="ARBA00023163"/>
    </source>
</evidence>
<dbReference type="Pfam" id="PF00027">
    <property type="entry name" value="cNMP_binding"/>
    <property type="match status" value="1"/>
</dbReference>
<name>K2QNG4_9FLAO</name>
<evidence type="ECO:0000259" key="4">
    <source>
        <dbReference type="PROSITE" id="PS50042"/>
    </source>
</evidence>
<dbReference type="PROSITE" id="PS50042">
    <property type="entry name" value="CNMP_BINDING_3"/>
    <property type="match status" value="1"/>
</dbReference>
<dbReference type="RefSeq" id="WP_008990431.1">
    <property type="nucleotide sequence ID" value="NZ_AMSG01000002.1"/>
</dbReference>
<comment type="caution">
    <text evidence="5">The sequence shown here is derived from an EMBL/GenBank/DDBJ whole genome shotgun (WGS) entry which is preliminary data.</text>
</comment>
<accession>K2QNG4</accession>
<reference evidence="5 6" key="1">
    <citation type="journal article" date="2012" name="J. Bacteriol.">
        <title>Genome Sequence of Galbibacter marinum Type Strain ck-I2-15.</title>
        <authorList>
            <person name="Lai Q."/>
            <person name="Li C."/>
            <person name="Shao Z."/>
        </authorList>
    </citation>
    <scope>NUCLEOTIDE SEQUENCE [LARGE SCALE GENOMIC DNA]</scope>
    <source>
        <strain evidence="6">ck-I2-15</strain>
    </source>
</reference>
<keyword evidence="1" id="KW-0805">Transcription regulation</keyword>
<protein>
    <submittedName>
        <fullName evidence="5">cAMP-binding protein</fullName>
    </submittedName>
</protein>
<evidence type="ECO:0000256" key="2">
    <source>
        <dbReference type="ARBA" id="ARBA00023125"/>
    </source>
</evidence>
<dbReference type="InterPro" id="IPR036390">
    <property type="entry name" value="WH_DNA-bd_sf"/>
</dbReference>
<dbReference type="InterPro" id="IPR018490">
    <property type="entry name" value="cNMP-bd_dom_sf"/>
</dbReference>
<dbReference type="EMBL" id="AMSG01000002">
    <property type="protein sequence ID" value="EKF56412.1"/>
    <property type="molecule type" value="Genomic_DNA"/>
</dbReference>
<dbReference type="SMART" id="SM00100">
    <property type="entry name" value="cNMP"/>
    <property type="match status" value="1"/>
</dbReference>
<dbReference type="CDD" id="cd00038">
    <property type="entry name" value="CAP_ED"/>
    <property type="match status" value="1"/>
</dbReference>
<keyword evidence="3" id="KW-0804">Transcription</keyword>
<evidence type="ECO:0000256" key="1">
    <source>
        <dbReference type="ARBA" id="ARBA00023015"/>
    </source>
</evidence>
<feature type="domain" description="Cyclic nucleotide-binding" evidence="4">
    <location>
        <begin position="17"/>
        <end position="116"/>
    </location>
</feature>
<organism evidence="5 6">
    <name type="scientific">Galbibacter marinus</name>
    <dbReference type="NCBI Taxonomy" id="555500"/>
    <lineage>
        <taxon>Bacteria</taxon>
        <taxon>Pseudomonadati</taxon>
        <taxon>Bacteroidota</taxon>
        <taxon>Flavobacteriia</taxon>
        <taxon>Flavobacteriales</taxon>
        <taxon>Flavobacteriaceae</taxon>
        <taxon>Galbibacter</taxon>
    </lineage>
</organism>
<dbReference type="InterPro" id="IPR014710">
    <property type="entry name" value="RmlC-like_jellyroll"/>
</dbReference>
<dbReference type="SUPFAM" id="SSF46785">
    <property type="entry name" value="Winged helix' DNA-binding domain"/>
    <property type="match status" value="1"/>
</dbReference>
<dbReference type="OrthoDB" id="667966at2"/>
<gene>
    <name evidence="5" type="ORF">I215_02778</name>
</gene>
<sequence>MIPEKLLIHYGAHNKLYKKNDFIFQQEHRAHFYYQIVSGEVKMNNLRENGKEFIQSFFSAPQSFGEPPLFAEITYPANAVATQDSEILCLGKERFLKLLLENPEIHLEVTTAIASRLYYKAIMASEISSQEPEHCILRILDYLKEDVYKLTEPFSFKVDLTRQQIADLTGLRVETIIRATKSLEKKNEIQIKNRKIYR</sequence>
<dbReference type="Proteomes" id="UP000007364">
    <property type="component" value="Unassembled WGS sequence"/>
</dbReference>
<dbReference type="AlphaFoldDB" id="K2QNG4"/>
<keyword evidence="2" id="KW-0238">DNA-binding</keyword>
<evidence type="ECO:0000313" key="6">
    <source>
        <dbReference type="Proteomes" id="UP000007364"/>
    </source>
</evidence>
<dbReference type="InterPro" id="IPR012318">
    <property type="entry name" value="HTH_CRP"/>
</dbReference>
<dbReference type="eggNOG" id="COG0664">
    <property type="taxonomic scope" value="Bacteria"/>
</dbReference>
<dbReference type="GO" id="GO:0006355">
    <property type="term" value="P:regulation of DNA-templated transcription"/>
    <property type="evidence" value="ECO:0007669"/>
    <property type="project" value="InterPro"/>
</dbReference>
<dbReference type="STRING" id="555500.I215_02778"/>